<evidence type="ECO:0000313" key="1">
    <source>
        <dbReference type="EMBL" id="BDD12827.1"/>
    </source>
</evidence>
<dbReference type="AlphaFoldDB" id="A0AAU9D105"/>
<reference evidence="1 2" key="1">
    <citation type="submission" date="2021-12" db="EMBL/GenBank/DDBJ databases">
        <title>Genome sequencing of bacteria with rrn-lacking chromosome and rrn-plasmid.</title>
        <authorList>
            <person name="Anda M."/>
            <person name="Iwasaki W."/>
        </authorList>
    </citation>
    <scope>NUCLEOTIDE SEQUENCE [LARGE SCALE GENOMIC DNA]</scope>
    <source>
        <strain evidence="1 2">DSM 100852</strain>
        <plasmid evidence="1 2">pFA6</plasmid>
    </source>
</reference>
<proteinExistence type="predicted"/>
<keyword evidence="2" id="KW-1185">Reference proteome</keyword>
<keyword evidence="1" id="KW-0614">Plasmid</keyword>
<protein>
    <recommendedName>
        <fullName evidence="3">Methane oxygenase PmoA</fullName>
    </recommendedName>
</protein>
<name>A0AAU9D105_9BACT</name>
<evidence type="ECO:0000313" key="2">
    <source>
        <dbReference type="Proteomes" id="UP001348817"/>
    </source>
</evidence>
<geneLocation type="plasmid" evidence="1 2">
    <name>pFA6</name>
</geneLocation>
<sequence length="302" mass="34165">MNKLMCLIFFFALLNIENAFTQKLSIEEVDGGIRISEGNVPVLVYKTRESSPKAETGPFAFYVHPLYDLDGNILTEEFPKDHIHHRGVFWAWHQVFLGNKNLGDDWLGQDIRKSSVKLRSKANKRMARIVSVVNWKSDKLEDGQPFMREKTTVTAHVAGKGYRFVDFEIELSALSDSLYLGGDKSDKGYGGFSTRVKMPEDIRFSGKQGLVEPKRTAVEAGDWLSVEASFNGKPSGLAIISHQDNPGNPQPWILRKKNSMQNVVWPGKDKVFIPKGKSVKLKYRLVIYEGDLPSEVLTERFL</sequence>
<evidence type="ECO:0008006" key="3">
    <source>
        <dbReference type="Google" id="ProtNLM"/>
    </source>
</evidence>
<dbReference type="InterPro" id="IPR029475">
    <property type="entry name" value="DUF6807"/>
</dbReference>
<gene>
    <name evidence="1" type="ORF">FUAX_52590</name>
</gene>
<dbReference type="Proteomes" id="UP001348817">
    <property type="component" value="Plasmid pFA6"/>
</dbReference>
<dbReference type="RefSeq" id="WP_338395969.1">
    <property type="nucleotide sequence ID" value="NZ_AP025320.1"/>
</dbReference>
<dbReference type="KEGG" id="fax:FUAX_52590"/>
<dbReference type="Pfam" id="PF14100">
    <property type="entry name" value="DUF6807"/>
    <property type="match status" value="1"/>
</dbReference>
<dbReference type="EMBL" id="AP025320">
    <property type="protein sequence ID" value="BDD12827.1"/>
    <property type="molecule type" value="Genomic_DNA"/>
</dbReference>
<accession>A0AAU9D105</accession>
<organism evidence="1 2">
    <name type="scientific">Fulvitalea axinellae</name>
    <dbReference type="NCBI Taxonomy" id="1182444"/>
    <lineage>
        <taxon>Bacteria</taxon>
        <taxon>Pseudomonadati</taxon>
        <taxon>Bacteroidota</taxon>
        <taxon>Cytophagia</taxon>
        <taxon>Cytophagales</taxon>
        <taxon>Persicobacteraceae</taxon>
        <taxon>Fulvitalea</taxon>
    </lineage>
</organism>